<dbReference type="PANTHER" id="PTHR43071:SF2">
    <property type="entry name" value="2-AMINO-4-HYDROXY-6-HYDROXYMETHYLDIHYDROPTERIDINE PYROPHOSPHOKINASE"/>
    <property type="match status" value="1"/>
</dbReference>
<keyword evidence="4" id="KW-0547">Nucleotide-binding</keyword>
<dbReference type="GO" id="GO:0046654">
    <property type="term" value="P:tetrahydrofolate biosynthetic process"/>
    <property type="evidence" value="ECO:0007669"/>
    <property type="project" value="UniProtKB-UniPathway"/>
</dbReference>
<dbReference type="GO" id="GO:0005524">
    <property type="term" value="F:ATP binding"/>
    <property type="evidence" value="ECO:0007669"/>
    <property type="project" value="UniProtKB-KW"/>
</dbReference>
<dbReference type="EC" id="2.7.6.3" evidence="2"/>
<dbReference type="SUPFAM" id="SSF55083">
    <property type="entry name" value="6-hydroxymethyl-7,8-dihydropterin pyrophosphokinase, HPPK"/>
    <property type="match status" value="1"/>
</dbReference>
<gene>
    <name evidence="9" type="primary">folK</name>
    <name evidence="9" type="ORF">ENI96_02725</name>
</gene>
<sequence length="164" mass="18904">MKRRAWLSLGSNIERAANLRAAVAALRRRFGPLVLSPVYESEAVGFDGDPFYNMVVGLESDLPVTELDRFLHRLETLQGRRRDGDRFAPRTLDLDLLTYGEGPLQEGDIRLPRSEILDYAFVLRPLADVAGEERHPLDGRRYRELWDAFDRPDQRLWPVPLVFD</sequence>
<evidence type="ECO:0000256" key="2">
    <source>
        <dbReference type="ARBA" id="ARBA00013253"/>
    </source>
</evidence>
<evidence type="ECO:0000256" key="1">
    <source>
        <dbReference type="ARBA" id="ARBA00005051"/>
    </source>
</evidence>
<proteinExistence type="predicted"/>
<reference evidence="9" key="1">
    <citation type="journal article" date="2020" name="mSystems">
        <title>Genome- and Community-Level Interaction Insights into Carbon Utilization and Element Cycling Functions of Hydrothermarchaeota in Hydrothermal Sediment.</title>
        <authorList>
            <person name="Zhou Z."/>
            <person name="Liu Y."/>
            <person name="Xu W."/>
            <person name="Pan J."/>
            <person name="Luo Z.H."/>
            <person name="Li M."/>
        </authorList>
    </citation>
    <scope>NUCLEOTIDE SEQUENCE [LARGE SCALE GENOMIC DNA]</scope>
    <source>
        <strain evidence="9">HyVt-443</strain>
    </source>
</reference>
<dbReference type="CDD" id="cd00483">
    <property type="entry name" value="HPPK"/>
    <property type="match status" value="1"/>
</dbReference>
<comment type="pathway">
    <text evidence="1">Cofactor biosynthesis; tetrahydrofolate biosynthesis; 2-amino-4-hydroxy-6-hydroxymethyl-7,8-dihydropteridine diphosphate from 7,8-dihydroneopterin triphosphate: step 4/4.</text>
</comment>
<keyword evidence="3 9" id="KW-0808">Transferase</keyword>
<dbReference type="UniPathway" id="UPA00077">
    <property type="reaction ID" value="UER00155"/>
</dbReference>
<evidence type="ECO:0000313" key="9">
    <source>
        <dbReference type="EMBL" id="HEB95330.1"/>
    </source>
</evidence>
<feature type="domain" description="7,8-dihydro-6-hydroxymethylpterin-pyrophosphokinase" evidence="8">
    <location>
        <begin position="86"/>
        <end position="97"/>
    </location>
</feature>
<dbReference type="InterPro" id="IPR035907">
    <property type="entry name" value="Hppk_sf"/>
</dbReference>
<keyword evidence="7" id="KW-0289">Folate biosynthesis</keyword>
<dbReference type="GO" id="GO:0016301">
    <property type="term" value="F:kinase activity"/>
    <property type="evidence" value="ECO:0007669"/>
    <property type="project" value="UniProtKB-KW"/>
</dbReference>
<dbReference type="Pfam" id="PF01288">
    <property type="entry name" value="HPPK"/>
    <property type="match status" value="1"/>
</dbReference>
<evidence type="ECO:0000256" key="7">
    <source>
        <dbReference type="ARBA" id="ARBA00022909"/>
    </source>
</evidence>
<dbReference type="NCBIfam" id="TIGR01498">
    <property type="entry name" value="folK"/>
    <property type="match status" value="1"/>
</dbReference>
<comment type="caution">
    <text evidence="9">The sequence shown here is derived from an EMBL/GenBank/DDBJ whole genome shotgun (WGS) entry which is preliminary data.</text>
</comment>
<evidence type="ECO:0000256" key="3">
    <source>
        <dbReference type="ARBA" id="ARBA00022679"/>
    </source>
</evidence>
<evidence type="ECO:0000256" key="4">
    <source>
        <dbReference type="ARBA" id="ARBA00022741"/>
    </source>
</evidence>
<keyword evidence="6" id="KW-0067">ATP-binding</keyword>
<name>A0A831W853_9GAMM</name>
<dbReference type="InterPro" id="IPR000550">
    <property type="entry name" value="Hppk"/>
</dbReference>
<organism evidence="9">
    <name type="scientific">Sedimenticola thiotaurini</name>
    <dbReference type="NCBI Taxonomy" id="1543721"/>
    <lineage>
        <taxon>Bacteria</taxon>
        <taxon>Pseudomonadati</taxon>
        <taxon>Pseudomonadota</taxon>
        <taxon>Gammaproteobacteria</taxon>
        <taxon>Chromatiales</taxon>
        <taxon>Sedimenticolaceae</taxon>
        <taxon>Sedimenticola</taxon>
    </lineage>
</organism>
<dbReference type="PROSITE" id="PS00794">
    <property type="entry name" value="HPPK"/>
    <property type="match status" value="1"/>
</dbReference>
<accession>A0A831W853</accession>
<dbReference type="Proteomes" id="UP000886251">
    <property type="component" value="Unassembled WGS sequence"/>
</dbReference>
<dbReference type="GO" id="GO:0046656">
    <property type="term" value="P:folic acid biosynthetic process"/>
    <property type="evidence" value="ECO:0007669"/>
    <property type="project" value="UniProtKB-KW"/>
</dbReference>
<evidence type="ECO:0000256" key="5">
    <source>
        <dbReference type="ARBA" id="ARBA00022777"/>
    </source>
</evidence>
<dbReference type="AlphaFoldDB" id="A0A831W853"/>
<evidence type="ECO:0000259" key="8">
    <source>
        <dbReference type="PROSITE" id="PS00794"/>
    </source>
</evidence>
<dbReference type="EMBL" id="DRKP01000033">
    <property type="protein sequence ID" value="HEB95330.1"/>
    <property type="molecule type" value="Genomic_DNA"/>
</dbReference>
<keyword evidence="5" id="KW-0418">Kinase</keyword>
<dbReference type="GO" id="GO:0003848">
    <property type="term" value="F:2-amino-4-hydroxy-6-hydroxymethyldihydropteridine diphosphokinase activity"/>
    <property type="evidence" value="ECO:0007669"/>
    <property type="project" value="UniProtKB-EC"/>
</dbReference>
<dbReference type="PANTHER" id="PTHR43071">
    <property type="entry name" value="2-AMINO-4-HYDROXY-6-HYDROXYMETHYLDIHYDROPTERIDINE PYROPHOSPHOKINASE"/>
    <property type="match status" value="1"/>
</dbReference>
<dbReference type="Gene3D" id="3.30.70.560">
    <property type="entry name" value="7,8-Dihydro-6-hydroxymethylpterin-pyrophosphokinase HPPK"/>
    <property type="match status" value="1"/>
</dbReference>
<protein>
    <recommendedName>
        <fullName evidence="2">2-amino-4-hydroxy-6-hydroxymethyldihydropteridine diphosphokinase</fullName>
        <ecNumber evidence="2">2.7.6.3</ecNumber>
    </recommendedName>
</protein>
<evidence type="ECO:0000256" key="6">
    <source>
        <dbReference type="ARBA" id="ARBA00022840"/>
    </source>
</evidence>